<dbReference type="AlphaFoldDB" id="A0A934WJS4"/>
<evidence type="ECO:0000313" key="1">
    <source>
        <dbReference type="EMBL" id="MBK5928351.1"/>
    </source>
</evidence>
<sequence>MVHMINGAPARLLSKAEQDELDRLTDARRAALGRLLAAFVVQQADPSDSHAHALLAAEQTYMDAALRTRALCST</sequence>
<reference evidence="1" key="1">
    <citation type="submission" date="2017-05" db="EMBL/GenBank/DDBJ databases">
        <authorList>
            <person name="Imhoff J.F."/>
            <person name="Rahn T."/>
            <person name="Kuenzel S."/>
            <person name="Neulinger S.C."/>
        </authorList>
    </citation>
    <scope>NUCLEOTIDE SEQUENCE</scope>
    <source>
        <strain evidence="1">LMG 28126</strain>
    </source>
</reference>
<gene>
    <name evidence="1" type="ORF">CCR87_13575</name>
</gene>
<name>A0A934WJS4_9RHOB</name>
<protein>
    <submittedName>
        <fullName evidence="1">Uncharacterized protein</fullName>
    </submittedName>
</protein>
<evidence type="ECO:0000313" key="2">
    <source>
        <dbReference type="Proteomes" id="UP000706333"/>
    </source>
</evidence>
<dbReference type="RefSeq" id="WP_201158104.1">
    <property type="nucleotide sequence ID" value="NZ_NHSD01000299.1"/>
</dbReference>
<proteinExistence type="predicted"/>
<dbReference type="Proteomes" id="UP000706333">
    <property type="component" value="Unassembled WGS sequence"/>
</dbReference>
<dbReference type="EMBL" id="NHSD01000299">
    <property type="protein sequence ID" value="MBK5928351.1"/>
    <property type="molecule type" value="Genomic_DNA"/>
</dbReference>
<keyword evidence="2" id="KW-1185">Reference proteome</keyword>
<accession>A0A934WJS4</accession>
<reference evidence="1" key="2">
    <citation type="journal article" date="2020" name="Microorganisms">
        <title>Osmotic Adaptation and Compatible Solute Biosynthesis of Phototrophic Bacteria as Revealed from Genome Analyses.</title>
        <authorList>
            <person name="Imhoff J.F."/>
            <person name="Rahn T."/>
            <person name="Kunzel S."/>
            <person name="Keller A."/>
            <person name="Neulinger S.C."/>
        </authorList>
    </citation>
    <scope>NUCLEOTIDE SEQUENCE</scope>
    <source>
        <strain evidence="1">LMG 28126</strain>
    </source>
</reference>
<comment type="caution">
    <text evidence="1">The sequence shown here is derived from an EMBL/GenBank/DDBJ whole genome shotgun (WGS) entry which is preliminary data.</text>
</comment>
<organism evidence="1 2">
    <name type="scientific">Rhodobaculum claviforme</name>
    <dbReference type="NCBI Taxonomy" id="1549854"/>
    <lineage>
        <taxon>Bacteria</taxon>
        <taxon>Pseudomonadati</taxon>
        <taxon>Pseudomonadota</taxon>
        <taxon>Alphaproteobacteria</taxon>
        <taxon>Rhodobacterales</taxon>
        <taxon>Paracoccaceae</taxon>
        <taxon>Rhodobaculum</taxon>
    </lineage>
</organism>